<gene>
    <name evidence="4" type="ORF">PQU95_06060</name>
</gene>
<keyword evidence="1" id="KW-0808">Transferase</keyword>
<dbReference type="SUPFAM" id="SSF55729">
    <property type="entry name" value="Acyl-CoA N-acyltransferases (Nat)"/>
    <property type="match status" value="2"/>
</dbReference>
<feature type="domain" description="N-acetyltransferase" evidence="3">
    <location>
        <begin position="3"/>
        <end position="150"/>
    </location>
</feature>
<dbReference type="RefSeq" id="WP_272751170.1">
    <property type="nucleotide sequence ID" value="NZ_JAQQLF010000006.1"/>
</dbReference>
<dbReference type="Pfam" id="PF13508">
    <property type="entry name" value="Acetyltransf_7"/>
    <property type="match status" value="1"/>
</dbReference>
<sequence>MHIAFEHPGQPDIIALITELDAYQGCLYPPEACYTLDISALSQPQVRFAVARDAAGVARGCAAVVLGADYGEIKRMYVQPALRGQGVAALLLQQLTAAAQAAGCPALMLETGPLQPAALAFYTAQGFARCAAFGDYPGHPLSVFMHKPLADDAVPAGYQLQPCVADDFEALLVLRLAAMRPSLEAIGRFDPERARARLAASFQPADTRWIVRAGQRIGFLARRQLADCHYLDHLYVQPGLQGQGVGGAVLQQVQAEAAAAGLPLCLGALRGSAANLFYLRHGFVPTHEEEWDIYYRWQAATKVTKPGV</sequence>
<keyword evidence="2" id="KW-0012">Acyltransferase</keyword>
<feature type="domain" description="N-acetyltransferase" evidence="3">
    <location>
        <begin position="158"/>
        <end position="300"/>
    </location>
</feature>
<name>A0ABT5IYT6_9NEIS</name>
<evidence type="ECO:0000256" key="2">
    <source>
        <dbReference type="ARBA" id="ARBA00023315"/>
    </source>
</evidence>
<dbReference type="InterPro" id="IPR016181">
    <property type="entry name" value="Acyl_CoA_acyltransferase"/>
</dbReference>
<dbReference type="InterPro" id="IPR050832">
    <property type="entry name" value="Bact_Acetyltransf"/>
</dbReference>
<protein>
    <submittedName>
        <fullName evidence="4">GNAT family N-acetyltransferase</fullName>
    </submittedName>
</protein>
<evidence type="ECO:0000256" key="1">
    <source>
        <dbReference type="ARBA" id="ARBA00022679"/>
    </source>
</evidence>
<dbReference type="EMBL" id="JAQQLF010000006">
    <property type="protein sequence ID" value="MDC7716779.1"/>
    <property type="molecule type" value="Genomic_DNA"/>
</dbReference>
<dbReference type="PROSITE" id="PS51186">
    <property type="entry name" value="GNAT"/>
    <property type="match status" value="2"/>
</dbReference>
<proteinExistence type="predicted"/>
<dbReference type="InterPro" id="IPR000182">
    <property type="entry name" value="GNAT_dom"/>
</dbReference>
<comment type="caution">
    <text evidence="4">The sequence shown here is derived from an EMBL/GenBank/DDBJ whole genome shotgun (WGS) entry which is preliminary data.</text>
</comment>
<reference evidence="4 5" key="1">
    <citation type="submission" date="2023-01" db="EMBL/GenBank/DDBJ databases">
        <title>Novel species of the genus Vogesella isolated from rivers.</title>
        <authorList>
            <person name="Lu H."/>
        </authorList>
    </citation>
    <scope>NUCLEOTIDE SEQUENCE [LARGE SCALE GENOMIC DNA]</scope>
    <source>
        <strain evidence="4 5">DC21W</strain>
    </source>
</reference>
<organism evidence="4 5">
    <name type="scientific">Vogesella aquatica</name>
    <dbReference type="NCBI Taxonomy" id="2984206"/>
    <lineage>
        <taxon>Bacteria</taxon>
        <taxon>Pseudomonadati</taxon>
        <taxon>Pseudomonadota</taxon>
        <taxon>Betaproteobacteria</taxon>
        <taxon>Neisseriales</taxon>
        <taxon>Chromobacteriaceae</taxon>
        <taxon>Vogesella</taxon>
    </lineage>
</organism>
<dbReference type="PANTHER" id="PTHR43877">
    <property type="entry name" value="AMINOALKYLPHOSPHONATE N-ACETYLTRANSFERASE-RELATED-RELATED"/>
    <property type="match status" value="1"/>
</dbReference>
<dbReference type="Pfam" id="PF00583">
    <property type="entry name" value="Acetyltransf_1"/>
    <property type="match status" value="1"/>
</dbReference>
<evidence type="ECO:0000313" key="5">
    <source>
        <dbReference type="Proteomes" id="UP001219956"/>
    </source>
</evidence>
<dbReference type="PANTHER" id="PTHR43877:SF2">
    <property type="entry name" value="AMINOALKYLPHOSPHONATE N-ACETYLTRANSFERASE-RELATED"/>
    <property type="match status" value="1"/>
</dbReference>
<evidence type="ECO:0000259" key="3">
    <source>
        <dbReference type="PROSITE" id="PS51186"/>
    </source>
</evidence>
<dbReference type="Proteomes" id="UP001219956">
    <property type="component" value="Unassembled WGS sequence"/>
</dbReference>
<dbReference type="Gene3D" id="3.40.630.30">
    <property type="match status" value="2"/>
</dbReference>
<evidence type="ECO:0000313" key="4">
    <source>
        <dbReference type="EMBL" id="MDC7716779.1"/>
    </source>
</evidence>
<accession>A0ABT5IYT6</accession>
<keyword evidence="5" id="KW-1185">Reference proteome</keyword>